<evidence type="ECO:0000313" key="2">
    <source>
        <dbReference type="EMBL" id="QHT78581.1"/>
    </source>
</evidence>
<feature type="compositionally biased region" description="Basic and acidic residues" evidence="1">
    <location>
        <begin position="309"/>
        <end position="318"/>
    </location>
</feature>
<dbReference type="Pfam" id="PF10927">
    <property type="entry name" value="DUF2738"/>
    <property type="match status" value="1"/>
</dbReference>
<accession>A0A6C0HD83</accession>
<feature type="compositionally biased region" description="Acidic residues" evidence="1">
    <location>
        <begin position="299"/>
        <end position="308"/>
    </location>
</feature>
<protein>
    <submittedName>
        <fullName evidence="2">Uncharacterized protein</fullName>
    </submittedName>
</protein>
<feature type="compositionally biased region" description="Basic residues" evidence="1">
    <location>
        <begin position="319"/>
        <end position="328"/>
    </location>
</feature>
<reference evidence="2" key="1">
    <citation type="journal article" date="2020" name="Nature">
        <title>Giant virus diversity and host interactions through global metagenomics.</title>
        <authorList>
            <person name="Schulz F."/>
            <person name="Roux S."/>
            <person name="Paez-Espino D."/>
            <person name="Jungbluth S."/>
            <person name="Walsh D.A."/>
            <person name="Denef V.J."/>
            <person name="McMahon K.D."/>
            <person name="Konstantinidis K.T."/>
            <person name="Eloe-Fadrosh E.A."/>
            <person name="Kyrpides N.C."/>
            <person name="Woyke T."/>
        </authorList>
    </citation>
    <scope>NUCLEOTIDE SEQUENCE</scope>
    <source>
        <strain evidence="2">GVMAG-M-3300023179-92</strain>
    </source>
</reference>
<organism evidence="2">
    <name type="scientific">viral metagenome</name>
    <dbReference type="NCBI Taxonomy" id="1070528"/>
    <lineage>
        <taxon>unclassified sequences</taxon>
        <taxon>metagenomes</taxon>
        <taxon>organismal metagenomes</taxon>
    </lineage>
</organism>
<proteinExistence type="predicted"/>
<feature type="region of interest" description="Disordered" evidence="1">
    <location>
        <begin position="274"/>
        <end position="328"/>
    </location>
</feature>
<name>A0A6C0HD83_9ZZZZ</name>
<dbReference type="EMBL" id="MN739934">
    <property type="protein sequence ID" value="QHT78581.1"/>
    <property type="molecule type" value="Genomic_DNA"/>
</dbReference>
<sequence length="328" mass="37000">MSAKSINRSATTQLSDYNNFDVSKVCFDEPVLGSLPGSTIPTARVHIYVKNKNKTDGDLIFALPKLSTYGIKESLDQQTKALTGYGAGLILHDVSGQSEEQLAIFETINNIVEKCKDHLLQKDVQRKCKKSGLDRSDLKKMSTISFIKDKSTEEYQMDKPVLNVKLIYAKAKVDKDGNEIPGKVYTKIYKDDVVGKDGKPIQMELNQYLSKGGSLRCVIKIESIFVGKDIKVQIKILEGAFKPNERNTENKFLSFTNCSTFKEESFDMQDLEEEISQVEEKEESVKDMDEEFSVPTQEVNDELNLSDDEDKKKKEVSKSKSKSKTSKK</sequence>
<feature type="compositionally biased region" description="Acidic residues" evidence="1">
    <location>
        <begin position="274"/>
        <end position="292"/>
    </location>
</feature>
<dbReference type="AlphaFoldDB" id="A0A6C0HD83"/>
<evidence type="ECO:0000256" key="1">
    <source>
        <dbReference type="SAM" id="MobiDB-lite"/>
    </source>
</evidence>
<dbReference type="InterPro" id="IPR024416">
    <property type="entry name" value="DUF2738"/>
</dbReference>